<keyword evidence="17" id="KW-1185">Reference proteome</keyword>
<keyword evidence="6 11" id="KW-0995">Kinetochore</keyword>
<name>A0A3N4IC82_ASCIM</name>
<dbReference type="InterPro" id="IPR055260">
    <property type="entry name" value="Ndc80_CH"/>
</dbReference>
<dbReference type="InterPro" id="IPR038273">
    <property type="entry name" value="Ndc80_sf"/>
</dbReference>
<feature type="domain" description="Kinetochore protein NDC80 loop region" evidence="15">
    <location>
        <begin position="489"/>
        <end position="640"/>
    </location>
</feature>
<dbReference type="OrthoDB" id="7459479at2759"/>
<evidence type="ECO:0000256" key="2">
    <source>
        <dbReference type="ARBA" id="ARBA00007050"/>
    </source>
</evidence>
<evidence type="ECO:0000313" key="16">
    <source>
        <dbReference type="EMBL" id="RPA83695.1"/>
    </source>
</evidence>
<keyword evidence="5 11" id="KW-0498">Mitosis</keyword>
<comment type="subcellular location">
    <subcellularLocation>
        <location evidence="11">Chromosome</location>
        <location evidence="11">Centromere</location>
        <location evidence="11">Kinetochore</location>
    </subcellularLocation>
    <subcellularLocation>
        <location evidence="11">Nucleus</location>
    </subcellularLocation>
</comment>
<keyword evidence="7 12" id="KW-0175">Coiled coil</keyword>
<gene>
    <name evidence="16" type="ORF">BJ508DRAFT_57002</name>
</gene>
<accession>A0A3N4IC82</accession>
<dbReference type="PANTHER" id="PTHR10643">
    <property type="entry name" value="KINETOCHORE PROTEIN NDC80"/>
    <property type="match status" value="1"/>
</dbReference>
<dbReference type="FunFam" id="1.10.418.30:FF:000001">
    <property type="entry name" value="Probable kinetochore protein ndc80"/>
    <property type="match status" value="1"/>
</dbReference>
<dbReference type="GO" id="GO:0051315">
    <property type="term" value="P:attachment of mitotic spindle microtubules to kinetochore"/>
    <property type="evidence" value="ECO:0007669"/>
    <property type="project" value="UniProtKB-UniRule"/>
</dbReference>
<feature type="coiled-coil region" evidence="12">
    <location>
        <begin position="510"/>
        <end position="608"/>
    </location>
</feature>
<feature type="coiled-coil region" evidence="12">
    <location>
        <begin position="285"/>
        <end position="312"/>
    </location>
</feature>
<evidence type="ECO:0000256" key="3">
    <source>
        <dbReference type="ARBA" id="ARBA00022454"/>
    </source>
</evidence>
<dbReference type="EMBL" id="ML119663">
    <property type="protein sequence ID" value="RPA83695.1"/>
    <property type="molecule type" value="Genomic_DNA"/>
</dbReference>
<protein>
    <recommendedName>
        <fullName evidence="11">Kinetochore protein NDC80</fullName>
    </recommendedName>
</protein>
<sequence length="665" mass="75580">MRQSMAAPRTSSIPAPTHHRQSLAPSRLQRPSSVSIDQDVMGSATRSAGRKSYAPPPSAQRRTSVFQRQSSMGFNVGSSQGGPSGGSGAGPSSFFASSSATNAISQDPRPLRDRSYRDRISTEIMEFLQSNNYEMVMKTNLNPNFARTPTAKDFENIFRFLYHSIDPQYNLTNPKKLDTEIINILKTLRYPFVNNITKSQLAAVGSTNTWPSFLGILHWLMQLVVTTNRISDPAYDSIAEEAGFDPEPDRIQLSFYSETYQAWLNGEDDLSPYEQSMQEAFAIWGEAKVQELEQLEARNNDLRSELAELEESSRPLDELKAHREVLESDIRKFTDWIDKSTGKYNRALSALNIVKSEIDNGKRELAEAERDRDALQAAVDKQGLTPADIDRMNAEQEKLKTALEQVRNRLNEAEIELEKQSSEAQAKLQRIERLITRFNSIGFKVGGLNAQGRTFELRLFPDRQDSQMASTRLCNEDGTGYSPSQIINVDLRHDVKPALVELKKSYTKKIHETEEEAMKVAESVESAEEELAEIQAEVETLRTKKTAVDDEYSEMKENMTTDQNNSNLEIEKLERELQNIRSHMTNGLLTLEQRSQSLKVEYDQLKYKVSEERERLHGAVAQIIENIVNFKVHIGKSLEEFWELTHKEREEACSGEDRDDDEEML</sequence>
<dbReference type="Pfam" id="PF24487">
    <property type="entry name" value="NDC80_loop"/>
    <property type="match status" value="1"/>
</dbReference>
<comment type="similarity">
    <text evidence="2 11">Belongs to the NDC80/HEC1 family.</text>
</comment>
<dbReference type="Gene3D" id="1.10.418.30">
    <property type="entry name" value="Ncd80 complex, Ncd80 subunit"/>
    <property type="match status" value="1"/>
</dbReference>
<feature type="compositionally biased region" description="Polar residues" evidence="13">
    <location>
        <begin position="1"/>
        <end position="14"/>
    </location>
</feature>
<organism evidence="16 17">
    <name type="scientific">Ascobolus immersus RN42</name>
    <dbReference type="NCBI Taxonomy" id="1160509"/>
    <lineage>
        <taxon>Eukaryota</taxon>
        <taxon>Fungi</taxon>
        <taxon>Dikarya</taxon>
        <taxon>Ascomycota</taxon>
        <taxon>Pezizomycotina</taxon>
        <taxon>Pezizomycetes</taxon>
        <taxon>Pezizales</taxon>
        <taxon>Ascobolaceae</taxon>
        <taxon>Ascobolus</taxon>
    </lineage>
</organism>
<comment type="subunit">
    <text evidence="11">Component of the NDC80 complex.</text>
</comment>
<evidence type="ECO:0000256" key="12">
    <source>
        <dbReference type="SAM" id="Coils"/>
    </source>
</evidence>
<dbReference type="PANTHER" id="PTHR10643:SF2">
    <property type="entry name" value="KINETOCHORE PROTEIN NDC80 HOMOLOG"/>
    <property type="match status" value="1"/>
</dbReference>
<dbReference type="InterPro" id="IPR005550">
    <property type="entry name" value="Kinetochore_Ndc80"/>
</dbReference>
<evidence type="ECO:0000256" key="7">
    <source>
        <dbReference type="ARBA" id="ARBA00023054"/>
    </source>
</evidence>
<feature type="region of interest" description="Disordered" evidence="13">
    <location>
        <begin position="1"/>
        <end position="94"/>
    </location>
</feature>
<dbReference type="STRING" id="1160509.A0A3N4IC82"/>
<evidence type="ECO:0000259" key="15">
    <source>
        <dbReference type="Pfam" id="PF24487"/>
    </source>
</evidence>
<keyword evidence="3 11" id="KW-0158">Chromosome</keyword>
<evidence type="ECO:0000256" key="8">
    <source>
        <dbReference type="ARBA" id="ARBA00023242"/>
    </source>
</evidence>
<keyword evidence="9 11" id="KW-0131">Cell cycle</keyword>
<evidence type="ECO:0000256" key="5">
    <source>
        <dbReference type="ARBA" id="ARBA00022776"/>
    </source>
</evidence>
<evidence type="ECO:0000256" key="10">
    <source>
        <dbReference type="ARBA" id="ARBA00023328"/>
    </source>
</evidence>
<dbReference type="Proteomes" id="UP000275078">
    <property type="component" value="Unassembled WGS sequence"/>
</dbReference>
<proteinExistence type="inferred from homology"/>
<feature type="domain" description="Kinetochore protein Ndc80 CH" evidence="14">
    <location>
        <begin position="64"/>
        <end position="228"/>
    </location>
</feature>
<feature type="compositionally biased region" description="Polar residues" evidence="13">
    <location>
        <begin position="60"/>
        <end position="73"/>
    </location>
</feature>
<dbReference type="GO" id="GO:0005634">
    <property type="term" value="C:nucleus"/>
    <property type="evidence" value="ECO:0007669"/>
    <property type="project" value="UniProtKB-SubCell"/>
</dbReference>
<dbReference type="InterPro" id="IPR057091">
    <property type="entry name" value="NDC80_loop"/>
</dbReference>
<evidence type="ECO:0000256" key="4">
    <source>
        <dbReference type="ARBA" id="ARBA00022618"/>
    </source>
</evidence>
<keyword evidence="8 11" id="KW-0539">Nucleus</keyword>
<evidence type="ECO:0000256" key="1">
    <source>
        <dbReference type="ARBA" id="ARBA00002772"/>
    </source>
</evidence>
<evidence type="ECO:0000313" key="17">
    <source>
        <dbReference type="Proteomes" id="UP000275078"/>
    </source>
</evidence>
<evidence type="ECO:0000259" key="14">
    <source>
        <dbReference type="Pfam" id="PF03801"/>
    </source>
</evidence>
<keyword evidence="10 11" id="KW-0137">Centromere</keyword>
<feature type="coiled-coil region" evidence="12">
    <location>
        <begin position="351"/>
        <end position="437"/>
    </location>
</feature>
<comment type="function">
    <text evidence="1 11">Acts as a component of the essential kinetochore-associated NDC80 complex, which is required for chromosome segregation and spindle checkpoint activity.</text>
</comment>
<dbReference type="Gene3D" id="1.10.287.1490">
    <property type="match status" value="1"/>
</dbReference>
<evidence type="ECO:0000256" key="11">
    <source>
        <dbReference type="RuleBase" id="RU368072"/>
    </source>
</evidence>
<keyword evidence="4 11" id="KW-0132">Cell division</keyword>
<reference evidence="16 17" key="1">
    <citation type="journal article" date="2018" name="Nat. Ecol. Evol.">
        <title>Pezizomycetes genomes reveal the molecular basis of ectomycorrhizal truffle lifestyle.</title>
        <authorList>
            <person name="Murat C."/>
            <person name="Payen T."/>
            <person name="Noel B."/>
            <person name="Kuo A."/>
            <person name="Morin E."/>
            <person name="Chen J."/>
            <person name="Kohler A."/>
            <person name="Krizsan K."/>
            <person name="Balestrini R."/>
            <person name="Da Silva C."/>
            <person name="Montanini B."/>
            <person name="Hainaut M."/>
            <person name="Levati E."/>
            <person name="Barry K.W."/>
            <person name="Belfiori B."/>
            <person name="Cichocki N."/>
            <person name="Clum A."/>
            <person name="Dockter R.B."/>
            <person name="Fauchery L."/>
            <person name="Guy J."/>
            <person name="Iotti M."/>
            <person name="Le Tacon F."/>
            <person name="Lindquist E.A."/>
            <person name="Lipzen A."/>
            <person name="Malagnac F."/>
            <person name="Mello A."/>
            <person name="Molinier V."/>
            <person name="Miyauchi S."/>
            <person name="Poulain J."/>
            <person name="Riccioni C."/>
            <person name="Rubini A."/>
            <person name="Sitrit Y."/>
            <person name="Splivallo R."/>
            <person name="Traeger S."/>
            <person name="Wang M."/>
            <person name="Zifcakova L."/>
            <person name="Wipf D."/>
            <person name="Zambonelli A."/>
            <person name="Paolocci F."/>
            <person name="Nowrousian M."/>
            <person name="Ottonello S."/>
            <person name="Baldrian P."/>
            <person name="Spatafora J.W."/>
            <person name="Henrissat B."/>
            <person name="Nagy L.G."/>
            <person name="Aury J.M."/>
            <person name="Wincker P."/>
            <person name="Grigoriev I.V."/>
            <person name="Bonfante P."/>
            <person name="Martin F.M."/>
        </authorList>
    </citation>
    <scope>NUCLEOTIDE SEQUENCE [LARGE SCALE GENOMIC DNA]</scope>
    <source>
        <strain evidence="16 17">RN42</strain>
    </source>
</reference>
<evidence type="ECO:0000256" key="9">
    <source>
        <dbReference type="ARBA" id="ARBA00023306"/>
    </source>
</evidence>
<dbReference type="Pfam" id="PF03801">
    <property type="entry name" value="Ndc80_HEC"/>
    <property type="match status" value="1"/>
</dbReference>
<dbReference type="GO" id="GO:0031262">
    <property type="term" value="C:Ndc80 complex"/>
    <property type="evidence" value="ECO:0007669"/>
    <property type="project" value="UniProtKB-UniRule"/>
</dbReference>
<evidence type="ECO:0000256" key="13">
    <source>
        <dbReference type="SAM" id="MobiDB-lite"/>
    </source>
</evidence>
<dbReference type="AlphaFoldDB" id="A0A3N4IC82"/>
<dbReference type="GO" id="GO:0051301">
    <property type="term" value="P:cell division"/>
    <property type="evidence" value="ECO:0007669"/>
    <property type="project" value="UniProtKB-UniRule"/>
</dbReference>
<evidence type="ECO:0000256" key="6">
    <source>
        <dbReference type="ARBA" id="ARBA00022838"/>
    </source>
</evidence>
<feature type="compositionally biased region" description="Gly residues" evidence="13">
    <location>
        <begin position="79"/>
        <end position="89"/>
    </location>
</feature>